<evidence type="ECO:0000313" key="1">
    <source>
        <dbReference type="EMBL" id="KOO47503.1"/>
    </source>
</evidence>
<gene>
    <name evidence="1" type="ORF">AMD01_05520</name>
</gene>
<organism evidence="1 2">
    <name type="scientific">Priestia koreensis</name>
    <dbReference type="NCBI Taxonomy" id="284581"/>
    <lineage>
        <taxon>Bacteria</taxon>
        <taxon>Bacillati</taxon>
        <taxon>Bacillota</taxon>
        <taxon>Bacilli</taxon>
        <taxon>Bacillales</taxon>
        <taxon>Bacillaceae</taxon>
        <taxon>Priestia</taxon>
    </lineage>
</organism>
<protein>
    <submittedName>
        <fullName evidence="1">Uncharacterized protein</fullName>
    </submittedName>
</protein>
<comment type="caution">
    <text evidence="1">The sequence shown here is derived from an EMBL/GenBank/DDBJ whole genome shotgun (WGS) entry which is preliminary data.</text>
</comment>
<keyword evidence="2" id="KW-1185">Reference proteome</keyword>
<evidence type="ECO:0000313" key="2">
    <source>
        <dbReference type="Proteomes" id="UP000037558"/>
    </source>
</evidence>
<accession>A0A0M0LA41</accession>
<proteinExistence type="predicted"/>
<dbReference type="Proteomes" id="UP000037558">
    <property type="component" value="Unassembled WGS sequence"/>
</dbReference>
<dbReference type="PATRIC" id="fig|284581.3.peg.4486"/>
<dbReference type="AlphaFoldDB" id="A0A0M0LA41"/>
<reference evidence="2" key="1">
    <citation type="submission" date="2015-08" db="EMBL/GenBank/DDBJ databases">
        <title>Fjat-14210 dsm16467.</title>
        <authorList>
            <person name="Liu B."/>
            <person name="Wang J."/>
            <person name="Zhu Y."/>
            <person name="Liu G."/>
            <person name="Chen Q."/>
            <person name="Chen Z."/>
            <person name="Lan J."/>
            <person name="Che J."/>
            <person name="Ge C."/>
            <person name="Shi H."/>
            <person name="Pan Z."/>
            <person name="Liu X."/>
        </authorList>
    </citation>
    <scope>NUCLEOTIDE SEQUENCE [LARGE SCALE GENOMIC DNA]</scope>
    <source>
        <strain evidence="2">DSM 16467</strain>
    </source>
</reference>
<name>A0A0M0LA41_9BACI</name>
<dbReference type="EMBL" id="LILC01000007">
    <property type="protein sequence ID" value="KOO47503.1"/>
    <property type="molecule type" value="Genomic_DNA"/>
</dbReference>
<sequence length="63" mass="7077">MHAKVVVEGIHVSNVGDITILFSNAWMLDVFLDSSNEDECWRIFKSGDHDSHMVITGEGIEED</sequence>